<organism evidence="2 3">
    <name type="scientific">Brevundimonas vesicularis</name>
    <name type="common">Pseudomonas vesicularis</name>
    <dbReference type="NCBI Taxonomy" id="41276"/>
    <lineage>
        <taxon>Bacteria</taxon>
        <taxon>Pseudomonadati</taxon>
        <taxon>Pseudomonadota</taxon>
        <taxon>Alphaproteobacteria</taxon>
        <taxon>Caulobacterales</taxon>
        <taxon>Caulobacteraceae</taxon>
        <taxon>Brevundimonas</taxon>
    </lineage>
</organism>
<dbReference type="KEGG" id="bvc:CEP68_02175"/>
<feature type="region of interest" description="Disordered" evidence="1">
    <location>
        <begin position="92"/>
        <end position="131"/>
    </location>
</feature>
<dbReference type="Proteomes" id="UP000197050">
    <property type="component" value="Chromosome"/>
</dbReference>
<evidence type="ECO:0000313" key="3">
    <source>
        <dbReference type="Proteomes" id="UP000197050"/>
    </source>
</evidence>
<accession>A0A1Z3U575</accession>
<gene>
    <name evidence="2" type="ORF">CEP68_02175</name>
</gene>
<dbReference type="EMBL" id="CP022048">
    <property type="protein sequence ID" value="ASE38405.1"/>
    <property type="molecule type" value="Genomic_DNA"/>
</dbReference>
<dbReference type="AlphaFoldDB" id="A0A1Z3U575"/>
<protein>
    <submittedName>
        <fullName evidence="2">Uncharacterized protein</fullName>
    </submittedName>
</protein>
<evidence type="ECO:0000256" key="1">
    <source>
        <dbReference type="SAM" id="MobiDB-lite"/>
    </source>
</evidence>
<evidence type="ECO:0000313" key="2">
    <source>
        <dbReference type="EMBL" id="ASE38405.1"/>
    </source>
</evidence>
<name>A0A1Z3U575_BREVE</name>
<reference evidence="3" key="1">
    <citation type="submission" date="2017-06" db="EMBL/GenBank/DDBJ databases">
        <title>FDA dAtabase for Regulatory Grade micrObial Sequences (FDA-ARGOS): Supporting development and validation of Infectious Disease Dx tests.</title>
        <authorList>
            <person name="Minogue T."/>
            <person name="Wolcott M."/>
            <person name="Wasieloski L."/>
            <person name="Aguilar W."/>
            <person name="Moore D."/>
            <person name="Tallon L."/>
            <person name="Sadzewicz L."/>
            <person name="Sengamalay N."/>
            <person name="Ott S."/>
            <person name="Godinez A."/>
            <person name="Nagaraj S."/>
            <person name="Nadendla S."/>
            <person name="Geyer C."/>
            <person name="Sichtig H."/>
        </authorList>
    </citation>
    <scope>NUCLEOTIDE SEQUENCE [LARGE SCALE GENOMIC DNA]</scope>
    <source>
        <strain evidence="3">FDAARGOS_289</strain>
    </source>
</reference>
<proteinExistence type="predicted"/>
<sequence length="131" mass="13919">MTPGQQSAQIGLVTASELRAAKGDLLLAMAAKARALAGLLGCEAKEAWLLMQRERADLLPYVHQKRATKEEPTGKDQATHTFIAIPMDQQTAAGDGASAGEWDTPPDLLTNQGVSVIEGEQVTQPKSHDDA</sequence>